<keyword evidence="1" id="KW-0808">Transferase</keyword>
<dbReference type="GO" id="GO:0007508">
    <property type="term" value="P:larval heart development"/>
    <property type="evidence" value="ECO:0007669"/>
    <property type="project" value="TreeGrafter"/>
</dbReference>
<keyword evidence="1" id="KW-0548">Nucleotidyltransferase</keyword>
<dbReference type="GO" id="GO:0003964">
    <property type="term" value="F:RNA-directed DNA polymerase activity"/>
    <property type="evidence" value="ECO:0007669"/>
    <property type="project" value="UniProtKB-KW"/>
</dbReference>
<accession>A0A2I0U1B8</accession>
<dbReference type="PANTHER" id="PTHR33395:SF22">
    <property type="entry name" value="REVERSE TRANSCRIPTASE DOMAIN-CONTAINING PROTEIN"/>
    <property type="match status" value="1"/>
</dbReference>
<dbReference type="OrthoDB" id="5959732at2759"/>
<evidence type="ECO:0000313" key="2">
    <source>
        <dbReference type="Proteomes" id="UP000233556"/>
    </source>
</evidence>
<reference evidence="2" key="1">
    <citation type="submission" date="2017-11" db="EMBL/GenBank/DDBJ databases">
        <authorList>
            <person name="Lima N.C."/>
            <person name="Parody-Merino A.M."/>
            <person name="Battley P.F."/>
            <person name="Fidler A.E."/>
            <person name="Prosdocimi F."/>
        </authorList>
    </citation>
    <scope>NUCLEOTIDE SEQUENCE [LARGE SCALE GENOMIC DNA]</scope>
</reference>
<keyword evidence="2" id="KW-1185">Reference proteome</keyword>
<proteinExistence type="predicted"/>
<reference evidence="2" key="2">
    <citation type="submission" date="2017-12" db="EMBL/GenBank/DDBJ databases">
        <title>Genome sequence of the Bar-tailed Godwit (Limosa lapponica baueri).</title>
        <authorList>
            <person name="Lima N.C.B."/>
            <person name="Parody-Merino A.M."/>
            <person name="Battley P.F."/>
            <person name="Fidler A.E."/>
            <person name="Prosdocimi F."/>
        </authorList>
    </citation>
    <scope>NUCLEOTIDE SEQUENCE [LARGE SCALE GENOMIC DNA]</scope>
</reference>
<gene>
    <name evidence="1" type="ORF">llap_9827</name>
</gene>
<dbReference type="PANTHER" id="PTHR33395">
    <property type="entry name" value="TRANSCRIPTASE, PUTATIVE-RELATED-RELATED"/>
    <property type="match status" value="1"/>
</dbReference>
<dbReference type="GO" id="GO:0031012">
    <property type="term" value="C:extracellular matrix"/>
    <property type="evidence" value="ECO:0007669"/>
    <property type="project" value="TreeGrafter"/>
</dbReference>
<name>A0A2I0U1B8_LIMLA</name>
<dbReference type="Proteomes" id="UP000233556">
    <property type="component" value="Unassembled WGS sequence"/>
</dbReference>
<protein>
    <submittedName>
        <fullName evidence="1">Rna-directed dna polymerase from mobile element jockey-like</fullName>
    </submittedName>
</protein>
<dbReference type="AlphaFoldDB" id="A0A2I0U1B8"/>
<dbReference type="GO" id="GO:0061343">
    <property type="term" value="P:cell adhesion involved in heart morphogenesis"/>
    <property type="evidence" value="ECO:0007669"/>
    <property type="project" value="TreeGrafter"/>
</dbReference>
<keyword evidence="1" id="KW-0695">RNA-directed DNA polymerase</keyword>
<evidence type="ECO:0000313" key="1">
    <source>
        <dbReference type="EMBL" id="PKU39874.1"/>
    </source>
</evidence>
<sequence>MGDLITQHVEKAEVLKDFFTFVFIGKSSNHTIQVIEGKGRGCDNEKNATEDEDQARDHLRNLKVHKSIRPNEIHPRVLRELADEVAKPLSIIF</sequence>
<organism evidence="1 2">
    <name type="scientific">Limosa lapponica baueri</name>
    <dbReference type="NCBI Taxonomy" id="1758121"/>
    <lineage>
        <taxon>Eukaryota</taxon>
        <taxon>Metazoa</taxon>
        <taxon>Chordata</taxon>
        <taxon>Craniata</taxon>
        <taxon>Vertebrata</taxon>
        <taxon>Euteleostomi</taxon>
        <taxon>Archelosauria</taxon>
        <taxon>Archosauria</taxon>
        <taxon>Dinosauria</taxon>
        <taxon>Saurischia</taxon>
        <taxon>Theropoda</taxon>
        <taxon>Coelurosauria</taxon>
        <taxon>Aves</taxon>
        <taxon>Neognathae</taxon>
        <taxon>Neoaves</taxon>
        <taxon>Charadriiformes</taxon>
        <taxon>Scolopacidae</taxon>
        <taxon>Limosa</taxon>
    </lineage>
</organism>
<dbReference type="EMBL" id="KZ506391">
    <property type="protein sequence ID" value="PKU39874.1"/>
    <property type="molecule type" value="Genomic_DNA"/>
</dbReference>